<name>A0A518ELE5_9BACT</name>
<dbReference type="Gene3D" id="3.40.50.720">
    <property type="entry name" value="NAD(P)-binding Rossmann-like Domain"/>
    <property type="match status" value="1"/>
</dbReference>
<sequence length="214" mass="22472">MNISVIGAHGSIARSLTHLLKKQGHEVRGLVRKESQFDDVRSDGAEPVLCDIESVGPEDLDTALAKSDVVVFAAGAGPGSGVERKHSVDRDGAIKSVDSAVRIGADRFLIISSMGADSPPSDDDSFSVYLRAKAAADDAARSAKIASTIIRPGKLTDEEPTGRVRASSSVERGEIPRRDVAAVLADLIDGNKGREQTFELISGTTPIPEALQAS</sequence>
<protein>
    <submittedName>
        <fullName evidence="2">Putative sugar epimerase YhfK</fullName>
        <ecNumber evidence="2">4.-.-.-</ecNumber>
    </submittedName>
</protein>
<dbReference type="Pfam" id="PF13460">
    <property type="entry name" value="NAD_binding_10"/>
    <property type="match status" value="1"/>
</dbReference>
<organism evidence="2 3">
    <name type="scientific">Saltatorellus ferox</name>
    <dbReference type="NCBI Taxonomy" id="2528018"/>
    <lineage>
        <taxon>Bacteria</taxon>
        <taxon>Pseudomonadati</taxon>
        <taxon>Planctomycetota</taxon>
        <taxon>Planctomycetia</taxon>
        <taxon>Planctomycetia incertae sedis</taxon>
        <taxon>Saltatorellus</taxon>
    </lineage>
</organism>
<dbReference type="InterPro" id="IPR036291">
    <property type="entry name" value="NAD(P)-bd_dom_sf"/>
</dbReference>
<evidence type="ECO:0000313" key="2">
    <source>
        <dbReference type="EMBL" id="QDV04916.1"/>
    </source>
</evidence>
<accession>A0A518ELE5</accession>
<evidence type="ECO:0000259" key="1">
    <source>
        <dbReference type="Pfam" id="PF13460"/>
    </source>
</evidence>
<dbReference type="RefSeq" id="WP_145194350.1">
    <property type="nucleotide sequence ID" value="NZ_CP036434.1"/>
</dbReference>
<dbReference type="AlphaFoldDB" id="A0A518ELE5"/>
<proteinExistence type="predicted"/>
<reference evidence="2 3" key="1">
    <citation type="submission" date="2019-02" db="EMBL/GenBank/DDBJ databases">
        <title>Deep-cultivation of Planctomycetes and their phenomic and genomic characterization uncovers novel biology.</title>
        <authorList>
            <person name="Wiegand S."/>
            <person name="Jogler M."/>
            <person name="Boedeker C."/>
            <person name="Pinto D."/>
            <person name="Vollmers J."/>
            <person name="Rivas-Marin E."/>
            <person name="Kohn T."/>
            <person name="Peeters S.H."/>
            <person name="Heuer A."/>
            <person name="Rast P."/>
            <person name="Oberbeckmann S."/>
            <person name="Bunk B."/>
            <person name="Jeske O."/>
            <person name="Meyerdierks A."/>
            <person name="Storesund J.E."/>
            <person name="Kallscheuer N."/>
            <person name="Luecker S."/>
            <person name="Lage O.M."/>
            <person name="Pohl T."/>
            <person name="Merkel B.J."/>
            <person name="Hornburger P."/>
            <person name="Mueller R.-W."/>
            <person name="Bruemmer F."/>
            <person name="Labrenz M."/>
            <person name="Spormann A.M."/>
            <person name="Op den Camp H."/>
            <person name="Overmann J."/>
            <person name="Amann R."/>
            <person name="Jetten M.S.M."/>
            <person name="Mascher T."/>
            <person name="Medema M.H."/>
            <person name="Devos D.P."/>
            <person name="Kaster A.-K."/>
            <person name="Ovreas L."/>
            <person name="Rohde M."/>
            <person name="Galperin M.Y."/>
            <person name="Jogler C."/>
        </authorList>
    </citation>
    <scope>NUCLEOTIDE SEQUENCE [LARGE SCALE GENOMIC DNA]</scope>
    <source>
        <strain evidence="2 3">Poly30</strain>
    </source>
</reference>
<dbReference type="InterPro" id="IPR016040">
    <property type="entry name" value="NAD(P)-bd_dom"/>
</dbReference>
<dbReference type="PANTHER" id="PTHR15020">
    <property type="entry name" value="FLAVIN REDUCTASE-RELATED"/>
    <property type="match status" value="1"/>
</dbReference>
<dbReference type="EC" id="4.-.-.-" evidence="2"/>
<keyword evidence="3" id="KW-1185">Reference proteome</keyword>
<gene>
    <name evidence="2" type="primary">yhfK</name>
    <name evidence="2" type="ORF">Poly30_04100</name>
</gene>
<keyword evidence="2" id="KW-0456">Lyase</keyword>
<dbReference type="EMBL" id="CP036434">
    <property type="protein sequence ID" value="QDV04916.1"/>
    <property type="molecule type" value="Genomic_DNA"/>
</dbReference>
<feature type="domain" description="NAD(P)-binding" evidence="1">
    <location>
        <begin position="7"/>
        <end position="189"/>
    </location>
</feature>
<dbReference type="PANTHER" id="PTHR15020:SF50">
    <property type="entry name" value="UPF0659 PROTEIN YMR090W"/>
    <property type="match status" value="1"/>
</dbReference>
<dbReference type="GO" id="GO:0016829">
    <property type="term" value="F:lyase activity"/>
    <property type="evidence" value="ECO:0007669"/>
    <property type="project" value="UniProtKB-KW"/>
</dbReference>
<dbReference type="SUPFAM" id="SSF51735">
    <property type="entry name" value="NAD(P)-binding Rossmann-fold domains"/>
    <property type="match status" value="1"/>
</dbReference>
<evidence type="ECO:0000313" key="3">
    <source>
        <dbReference type="Proteomes" id="UP000320390"/>
    </source>
</evidence>
<dbReference type="OrthoDB" id="9807212at2"/>
<dbReference type="Proteomes" id="UP000320390">
    <property type="component" value="Chromosome"/>
</dbReference>
<dbReference type="CDD" id="cd05243">
    <property type="entry name" value="SDR_a5"/>
    <property type="match status" value="1"/>
</dbReference>